<feature type="compositionally biased region" description="Polar residues" evidence="1">
    <location>
        <begin position="1"/>
        <end position="10"/>
    </location>
</feature>
<gene>
    <name evidence="2" type="ORF">ALC53_09512</name>
</gene>
<feature type="compositionally biased region" description="Basic and acidic residues" evidence="1">
    <location>
        <begin position="132"/>
        <end position="147"/>
    </location>
</feature>
<proteinExistence type="predicted"/>
<dbReference type="Proteomes" id="UP000078540">
    <property type="component" value="Unassembled WGS sequence"/>
</dbReference>
<evidence type="ECO:0000256" key="1">
    <source>
        <dbReference type="SAM" id="MobiDB-lite"/>
    </source>
</evidence>
<feature type="region of interest" description="Disordered" evidence="1">
    <location>
        <begin position="1"/>
        <end position="31"/>
    </location>
</feature>
<accession>A0A195B652</accession>
<protein>
    <submittedName>
        <fullName evidence="2">Uncharacterized protein</fullName>
    </submittedName>
</protein>
<keyword evidence="3" id="KW-1185">Reference proteome</keyword>
<reference evidence="2 3" key="1">
    <citation type="submission" date="2015-09" db="EMBL/GenBank/DDBJ databases">
        <title>Atta colombica WGS genome.</title>
        <authorList>
            <person name="Nygaard S."/>
            <person name="Hu H."/>
            <person name="Boomsma J."/>
            <person name="Zhang G."/>
        </authorList>
    </citation>
    <scope>NUCLEOTIDE SEQUENCE [LARGE SCALE GENOMIC DNA]</scope>
    <source>
        <strain evidence="2">Treedump-2</strain>
        <tissue evidence="2">Whole body</tissue>
    </source>
</reference>
<evidence type="ECO:0000313" key="3">
    <source>
        <dbReference type="Proteomes" id="UP000078540"/>
    </source>
</evidence>
<sequence>MRFTSPSRVDSTTKRERRCHDATSVTRTPPGQWGYLSLIPKSLEGVQQSRRSSPCSFHCAHVGGGLVGAIPPSSLSSSCRLLEGSDNPIIRQPLANILETEFSSPDEGRRPRVRPPLRDVYPTPVARVSTRSRGDAQDEGGESRDGACMRGEMSFPARGNLRLVAIGGSKLAREAVIVEREREREKLREPTLYLRFISGYSKPLRIF</sequence>
<feature type="compositionally biased region" description="Basic and acidic residues" evidence="1">
    <location>
        <begin position="11"/>
        <end position="21"/>
    </location>
</feature>
<name>A0A195B652_9HYME</name>
<dbReference type="AlphaFoldDB" id="A0A195B652"/>
<evidence type="ECO:0000313" key="2">
    <source>
        <dbReference type="EMBL" id="KYM79986.1"/>
    </source>
</evidence>
<dbReference type="EMBL" id="KQ976579">
    <property type="protein sequence ID" value="KYM79986.1"/>
    <property type="molecule type" value="Genomic_DNA"/>
</dbReference>
<feature type="region of interest" description="Disordered" evidence="1">
    <location>
        <begin position="101"/>
        <end position="150"/>
    </location>
</feature>
<organism evidence="2 3">
    <name type="scientific">Atta colombica</name>
    <dbReference type="NCBI Taxonomy" id="520822"/>
    <lineage>
        <taxon>Eukaryota</taxon>
        <taxon>Metazoa</taxon>
        <taxon>Ecdysozoa</taxon>
        <taxon>Arthropoda</taxon>
        <taxon>Hexapoda</taxon>
        <taxon>Insecta</taxon>
        <taxon>Pterygota</taxon>
        <taxon>Neoptera</taxon>
        <taxon>Endopterygota</taxon>
        <taxon>Hymenoptera</taxon>
        <taxon>Apocrita</taxon>
        <taxon>Aculeata</taxon>
        <taxon>Formicoidea</taxon>
        <taxon>Formicidae</taxon>
        <taxon>Myrmicinae</taxon>
        <taxon>Atta</taxon>
    </lineage>
</organism>